<dbReference type="InterPro" id="IPR001958">
    <property type="entry name" value="Tet-R_TetA/multi-R_MdtG-like"/>
</dbReference>
<keyword evidence="2" id="KW-0813">Transport</keyword>
<feature type="transmembrane region" description="Helical" evidence="6">
    <location>
        <begin position="363"/>
        <end position="381"/>
    </location>
</feature>
<dbReference type="SUPFAM" id="SSF103473">
    <property type="entry name" value="MFS general substrate transporter"/>
    <property type="match status" value="1"/>
</dbReference>
<feature type="transmembrane region" description="Helical" evidence="6">
    <location>
        <begin position="279"/>
        <end position="298"/>
    </location>
</feature>
<dbReference type="InterPro" id="IPR011701">
    <property type="entry name" value="MFS"/>
</dbReference>
<evidence type="ECO:0000256" key="6">
    <source>
        <dbReference type="SAM" id="Phobius"/>
    </source>
</evidence>
<accession>A0A2H0W503</accession>
<evidence type="ECO:0000259" key="7">
    <source>
        <dbReference type="PROSITE" id="PS50850"/>
    </source>
</evidence>
<gene>
    <name evidence="8" type="ORF">COT80_00655</name>
</gene>
<reference evidence="9" key="1">
    <citation type="submission" date="2017-09" db="EMBL/GenBank/DDBJ databases">
        <title>Depth-based differentiation of microbial function through sediment-hosted aquifers and enrichment of novel symbionts in the deep terrestrial subsurface.</title>
        <authorList>
            <person name="Probst A.J."/>
            <person name="Ladd B."/>
            <person name="Jarett J.K."/>
            <person name="Geller-Mcgrath D.E."/>
            <person name="Sieber C.M.K."/>
            <person name="Emerson J.B."/>
            <person name="Anantharaman K."/>
            <person name="Thomas B.C."/>
            <person name="Malmstrom R."/>
            <person name="Stieglmeier M."/>
            <person name="Klingl A."/>
            <person name="Woyke T."/>
            <person name="Ryan C.M."/>
            <person name="Banfield J.F."/>
        </authorList>
    </citation>
    <scope>NUCLEOTIDE SEQUENCE [LARGE SCALE GENOMIC DNA]</scope>
</reference>
<comment type="subcellular location">
    <subcellularLocation>
        <location evidence="1">Membrane</location>
        <topology evidence="1">Multi-pass membrane protein</topology>
    </subcellularLocation>
</comment>
<feature type="transmembrane region" description="Helical" evidence="6">
    <location>
        <begin position="37"/>
        <end position="60"/>
    </location>
</feature>
<dbReference type="PANTHER" id="PTHR23504:SF15">
    <property type="entry name" value="MAJOR FACILITATOR SUPERFAMILY (MFS) PROFILE DOMAIN-CONTAINING PROTEIN"/>
    <property type="match status" value="1"/>
</dbReference>
<dbReference type="Pfam" id="PF07690">
    <property type="entry name" value="MFS_1"/>
    <property type="match status" value="2"/>
</dbReference>
<dbReference type="InterPro" id="IPR020846">
    <property type="entry name" value="MFS_dom"/>
</dbReference>
<dbReference type="PANTHER" id="PTHR23504">
    <property type="entry name" value="MAJOR FACILITATOR SUPERFAMILY DOMAIN-CONTAINING PROTEIN 10"/>
    <property type="match status" value="1"/>
</dbReference>
<feature type="transmembrane region" description="Helical" evidence="6">
    <location>
        <begin position="133"/>
        <end position="153"/>
    </location>
</feature>
<feature type="transmembrane region" description="Helical" evidence="6">
    <location>
        <begin position="240"/>
        <end position="258"/>
    </location>
</feature>
<dbReference type="AlphaFoldDB" id="A0A2H0W503"/>
<feature type="transmembrane region" description="Helical" evidence="6">
    <location>
        <begin position="72"/>
        <end position="87"/>
    </location>
</feature>
<evidence type="ECO:0000256" key="2">
    <source>
        <dbReference type="ARBA" id="ARBA00022448"/>
    </source>
</evidence>
<dbReference type="GO" id="GO:0022857">
    <property type="term" value="F:transmembrane transporter activity"/>
    <property type="evidence" value="ECO:0007669"/>
    <property type="project" value="InterPro"/>
</dbReference>
<dbReference type="EMBL" id="PEZY01000004">
    <property type="protein sequence ID" value="PIS06438.1"/>
    <property type="molecule type" value="Genomic_DNA"/>
</dbReference>
<keyword evidence="5 6" id="KW-0472">Membrane</keyword>
<dbReference type="Proteomes" id="UP000229056">
    <property type="component" value="Unassembled WGS sequence"/>
</dbReference>
<organism evidence="8 9">
    <name type="scientific">Candidatus Buchananbacteria bacterium CG10_big_fil_rev_8_21_14_0_10_33_19</name>
    <dbReference type="NCBI Taxonomy" id="1974525"/>
    <lineage>
        <taxon>Bacteria</taxon>
        <taxon>Candidatus Buchananiibacteriota</taxon>
    </lineage>
</organism>
<evidence type="ECO:0000256" key="3">
    <source>
        <dbReference type="ARBA" id="ARBA00022692"/>
    </source>
</evidence>
<name>A0A2H0W503_9BACT</name>
<feature type="transmembrane region" description="Helical" evidence="6">
    <location>
        <begin position="334"/>
        <end position="357"/>
    </location>
</feature>
<comment type="caution">
    <text evidence="8">The sequence shown here is derived from an EMBL/GenBank/DDBJ whole genome shotgun (WGS) entry which is preliminary data.</text>
</comment>
<dbReference type="InterPro" id="IPR036259">
    <property type="entry name" value="MFS_trans_sf"/>
</dbReference>
<feature type="domain" description="Major facilitator superfamily (MFS) profile" evidence="7">
    <location>
        <begin position="6"/>
        <end position="387"/>
    </location>
</feature>
<sequence length="402" mass="44524">MKLSKEKIIIILTILIDVIGIGIVIPVMPFFVQSLGASAITITSLFAVFALCSFISSPLLGSLSDKFGRRPALITSLASTAIGWFFFASAHNIIILFIGRIIDGLAAGNFTIAQSYMADMSKNDKERTANMGMIGAIFGLGFIIGPIIGAVLSNISMAFPFWFVGALATLNTIAAMIFLPETNKDLHRDKKISIHPFTPIKAAIEDKFLRPRYLILFLFSLAFTVQQSVFALYTQEAFNFTVASTSYLMTAMGLIMVINQGFLLKNFWLKKFTEAKLEVWLVLVIAMSFIFMSFASIYIFMSGIFVMMLCQSVLRAVMSSRITGFSDPRKKGEVAGIMSSMMTLGMIIGPLVIGYIYIINHRLPFIISGIVLFIAFIVAYASRHKIPEKKFHHEEVTPIETI</sequence>
<feature type="transmembrane region" description="Helical" evidence="6">
    <location>
        <begin position="213"/>
        <end position="234"/>
    </location>
</feature>
<evidence type="ECO:0000313" key="9">
    <source>
        <dbReference type="Proteomes" id="UP000229056"/>
    </source>
</evidence>
<evidence type="ECO:0000313" key="8">
    <source>
        <dbReference type="EMBL" id="PIS06438.1"/>
    </source>
</evidence>
<dbReference type="PROSITE" id="PS50850">
    <property type="entry name" value="MFS"/>
    <property type="match status" value="1"/>
</dbReference>
<dbReference type="CDD" id="cd17330">
    <property type="entry name" value="MFS_SLC46_TetA_like"/>
    <property type="match status" value="1"/>
</dbReference>
<keyword evidence="3 6" id="KW-0812">Transmembrane</keyword>
<dbReference type="GO" id="GO:0016020">
    <property type="term" value="C:membrane"/>
    <property type="evidence" value="ECO:0007669"/>
    <property type="project" value="UniProtKB-SubCell"/>
</dbReference>
<dbReference type="PRINTS" id="PR01035">
    <property type="entry name" value="TCRTETA"/>
</dbReference>
<keyword evidence="4 6" id="KW-1133">Transmembrane helix</keyword>
<protein>
    <recommendedName>
        <fullName evidence="7">Major facilitator superfamily (MFS) profile domain-containing protein</fullName>
    </recommendedName>
</protein>
<evidence type="ECO:0000256" key="5">
    <source>
        <dbReference type="ARBA" id="ARBA00023136"/>
    </source>
</evidence>
<evidence type="ECO:0000256" key="1">
    <source>
        <dbReference type="ARBA" id="ARBA00004141"/>
    </source>
</evidence>
<proteinExistence type="predicted"/>
<feature type="transmembrane region" description="Helical" evidence="6">
    <location>
        <begin position="9"/>
        <end position="31"/>
    </location>
</feature>
<evidence type="ECO:0000256" key="4">
    <source>
        <dbReference type="ARBA" id="ARBA00022989"/>
    </source>
</evidence>
<dbReference type="Gene3D" id="1.20.1250.20">
    <property type="entry name" value="MFS general substrate transporter like domains"/>
    <property type="match status" value="1"/>
</dbReference>
<feature type="transmembrane region" description="Helical" evidence="6">
    <location>
        <begin position="159"/>
        <end position="179"/>
    </location>
</feature>